<comment type="subunit">
    <text evidence="3">Homodimer.</text>
</comment>
<reference evidence="8" key="2">
    <citation type="journal article" date="2023" name="IMA Fungus">
        <title>Comparative genomic study of the Penicillium genus elucidates a diverse pangenome and 15 lateral gene transfer events.</title>
        <authorList>
            <person name="Petersen C."/>
            <person name="Sorensen T."/>
            <person name="Nielsen M.R."/>
            <person name="Sondergaard T.E."/>
            <person name="Sorensen J.L."/>
            <person name="Fitzpatrick D.A."/>
            <person name="Frisvad J.C."/>
            <person name="Nielsen K.L."/>
        </authorList>
    </citation>
    <scope>NUCLEOTIDE SEQUENCE</scope>
    <source>
        <strain evidence="8">IBT 29495</strain>
    </source>
</reference>
<evidence type="ECO:0000256" key="1">
    <source>
        <dbReference type="ARBA" id="ARBA00001962"/>
    </source>
</evidence>
<keyword evidence="5 8" id="KW-0223">Dioxygenase</keyword>
<dbReference type="Proteomes" id="UP001149954">
    <property type="component" value="Unassembled WGS sequence"/>
</dbReference>
<gene>
    <name evidence="8" type="ORF">N7463_000297</name>
</gene>
<organism evidence="8 9">
    <name type="scientific">Penicillium fimorum</name>
    <dbReference type="NCBI Taxonomy" id="1882269"/>
    <lineage>
        <taxon>Eukaryota</taxon>
        <taxon>Fungi</taxon>
        <taxon>Dikarya</taxon>
        <taxon>Ascomycota</taxon>
        <taxon>Pezizomycotina</taxon>
        <taxon>Eurotiomycetes</taxon>
        <taxon>Eurotiomycetidae</taxon>
        <taxon>Eurotiales</taxon>
        <taxon>Aspergillaceae</taxon>
        <taxon>Penicillium</taxon>
    </lineage>
</organism>
<evidence type="ECO:0000256" key="3">
    <source>
        <dbReference type="ARBA" id="ARBA00011738"/>
    </source>
</evidence>
<comment type="caution">
    <text evidence="8">The sequence shown here is derived from an EMBL/GenBank/DDBJ whole genome shotgun (WGS) entry which is preliminary data.</text>
</comment>
<keyword evidence="9" id="KW-1185">Reference proteome</keyword>
<keyword evidence="4" id="KW-0479">Metal-binding</keyword>
<evidence type="ECO:0000256" key="4">
    <source>
        <dbReference type="ARBA" id="ARBA00022723"/>
    </source>
</evidence>
<dbReference type="PANTHER" id="PTHR20883">
    <property type="entry name" value="PHYTANOYL-COA DIOXYGENASE DOMAIN CONTAINING 1"/>
    <property type="match status" value="1"/>
</dbReference>
<dbReference type="Pfam" id="PF05721">
    <property type="entry name" value="PhyH"/>
    <property type="match status" value="1"/>
</dbReference>
<evidence type="ECO:0000256" key="7">
    <source>
        <dbReference type="ARBA" id="ARBA00023004"/>
    </source>
</evidence>
<keyword evidence="6" id="KW-0560">Oxidoreductase</keyword>
<proteinExistence type="inferred from homology"/>
<dbReference type="InterPro" id="IPR008775">
    <property type="entry name" value="Phytyl_CoA_dOase-like"/>
</dbReference>
<reference evidence="8" key="1">
    <citation type="submission" date="2022-12" db="EMBL/GenBank/DDBJ databases">
        <authorList>
            <person name="Petersen C."/>
        </authorList>
    </citation>
    <scope>NUCLEOTIDE SEQUENCE</scope>
    <source>
        <strain evidence="8">IBT 29495</strain>
    </source>
</reference>
<evidence type="ECO:0000313" key="8">
    <source>
        <dbReference type="EMBL" id="KAJ5519844.1"/>
    </source>
</evidence>
<evidence type="ECO:0000256" key="6">
    <source>
        <dbReference type="ARBA" id="ARBA00023002"/>
    </source>
</evidence>
<protein>
    <submittedName>
        <fullName evidence="8">Phytanoyl-CoA dioxygenase family protein</fullName>
    </submittedName>
</protein>
<evidence type="ECO:0000256" key="2">
    <source>
        <dbReference type="ARBA" id="ARBA00005830"/>
    </source>
</evidence>
<dbReference type="Gene3D" id="2.60.120.620">
    <property type="entry name" value="q2cbj1_9rhob like domain"/>
    <property type="match status" value="1"/>
</dbReference>
<dbReference type="AlphaFoldDB" id="A0A9W9Y460"/>
<dbReference type="GO" id="GO:0046872">
    <property type="term" value="F:metal ion binding"/>
    <property type="evidence" value="ECO:0007669"/>
    <property type="project" value="UniProtKB-KW"/>
</dbReference>
<dbReference type="GO" id="GO:0051213">
    <property type="term" value="F:dioxygenase activity"/>
    <property type="evidence" value="ECO:0007669"/>
    <property type="project" value="UniProtKB-KW"/>
</dbReference>
<name>A0A9W9Y460_9EURO</name>
<sequence length="310" mass="34880">MTKVVQEYGPGLQHVPNNVPIEDILFLIKRDGGVVVKGLVSAEDIDRAHADVRNALDGDTEWNGTFFPKQTKRASSVIAKSPTYTKTQVMNPVFQAVCAHFLTTRSVFWWGEKQKESISKPYIQSTTAIEIGPGGKAQPLHRDSYINHNILTEVSEWDDVRDRTRECSLGMMVAGCKVTKANGGTQFIPGSHLWGTNRKTFPNAKDCVTAEMDKGDAFIMLSSVYHGGGNNTTTDEYRLAFATFAIRGYLRQEENQFLAVPREVVKQHDRETQQFMGYYLSEPACGYVEQLDPIYVLYPELLKDVRPEDF</sequence>
<dbReference type="OrthoDB" id="445007at2759"/>
<comment type="cofactor">
    <cofactor evidence="1">
        <name>Fe cation</name>
        <dbReference type="ChEBI" id="CHEBI:24875"/>
    </cofactor>
</comment>
<dbReference type="EMBL" id="JAPWDS010000001">
    <property type="protein sequence ID" value="KAJ5519844.1"/>
    <property type="molecule type" value="Genomic_DNA"/>
</dbReference>
<comment type="similarity">
    <text evidence="2">Belongs to the PhyH family.</text>
</comment>
<dbReference type="PANTHER" id="PTHR20883:SF45">
    <property type="entry name" value="PHYTANOYL-COA DIOXYGENASE FAMILY PROTEIN"/>
    <property type="match status" value="1"/>
</dbReference>
<accession>A0A9W9Y460</accession>
<evidence type="ECO:0000256" key="5">
    <source>
        <dbReference type="ARBA" id="ARBA00022964"/>
    </source>
</evidence>
<keyword evidence="7" id="KW-0408">Iron</keyword>
<dbReference type="SUPFAM" id="SSF51197">
    <property type="entry name" value="Clavaminate synthase-like"/>
    <property type="match status" value="1"/>
</dbReference>
<evidence type="ECO:0000313" key="9">
    <source>
        <dbReference type="Proteomes" id="UP001149954"/>
    </source>
</evidence>